<keyword evidence="3" id="KW-0804">Transcription</keyword>
<dbReference type="SUPFAM" id="SSF46785">
    <property type="entry name" value="Winged helix' DNA-binding domain"/>
    <property type="match status" value="2"/>
</dbReference>
<evidence type="ECO:0000259" key="4">
    <source>
        <dbReference type="PROSITE" id="PS51118"/>
    </source>
</evidence>
<dbReference type="Pfam" id="PF01638">
    <property type="entry name" value="HxlR"/>
    <property type="match status" value="1"/>
</dbReference>
<gene>
    <name evidence="5" type="ORF">JGS22_015090</name>
</gene>
<sequence>MATTGLPPELDADIDRVTEALAMITPRWHVKIMVALGGPPLRYSDLASRLPYLRPGQLHPKLQTLCHAGLVLRTEHTARHVTYEITDRGATLLAILPEIASWAERHLEPSTRPITAVEQVEDGLALLARRHATAALWALKARGAASGTSLAATVMPDHHPSAIYPTLRQLREDGLVHLAATRHRYQLSIAGGSLGPVFSAVSAWSAGKPANAAHHTLWGRARPAVPASTRAPRHSRQAAPTTLPPTRWRHRELFSHPTATALAASLPAGNPHR</sequence>
<keyword evidence="2" id="KW-0238">DNA-binding</keyword>
<evidence type="ECO:0000256" key="2">
    <source>
        <dbReference type="ARBA" id="ARBA00023125"/>
    </source>
</evidence>
<dbReference type="EMBL" id="JAELVF020000001">
    <property type="protein sequence ID" value="MBU7598904.1"/>
    <property type="molecule type" value="Genomic_DNA"/>
</dbReference>
<dbReference type="PANTHER" id="PTHR33204:SF37">
    <property type="entry name" value="HTH-TYPE TRANSCRIPTIONAL REGULATOR YODB"/>
    <property type="match status" value="1"/>
</dbReference>
<dbReference type="PANTHER" id="PTHR33204">
    <property type="entry name" value="TRANSCRIPTIONAL REGULATOR, MARR FAMILY"/>
    <property type="match status" value="1"/>
</dbReference>
<feature type="domain" description="HTH hxlR-type" evidence="4">
    <location>
        <begin position="6"/>
        <end position="111"/>
    </location>
</feature>
<proteinExistence type="predicted"/>
<comment type="caution">
    <text evidence="5">The sequence shown here is derived from an EMBL/GenBank/DDBJ whole genome shotgun (WGS) entry which is preliminary data.</text>
</comment>
<dbReference type="InterPro" id="IPR036390">
    <property type="entry name" value="WH_DNA-bd_sf"/>
</dbReference>
<dbReference type="AlphaFoldDB" id="A0A949JHX0"/>
<dbReference type="Proteomes" id="UP000694501">
    <property type="component" value="Unassembled WGS sequence"/>
</dbReference>
<dbReference type="InterPro" id="IPR036388">
    <property type="entry name" value="WH-like_DNA-bd_sf"/>
</dbReference>
<dbReference type="Gene3D" id="1.10.10.10">
    <property type="entry name" value="Winged helix-like DNA-binding domain superfamily/Winged helix DNA-binding domain"/>
    <property type="match status" value="2"/>
</dbReference>
<dbReference type="InterPro" id="IPR002577">
    <property type="entry name" value="HTH_HxlR"/>
</dbReference>
<keyword evidence="1" id="KW-0805">Transcription regulation</keyword>
<reference evidence="5" key="1">
    <citation type="submission" date="2021-06" db="EMBL/GenBank/DDBJ databases">
        <title>Sequencing of actinobacteria type strains.</title>
        <authorList>
            <person name="Nguyen G.-S."/>
            <person name="Wentzel A."/>
        </authorList>
    </citation>
    <scope>NUCLEOTIDE SEQUENCE</scope>
    <source>
        <strain evidence="5">P38-E01</strain>
    </source>
</reference>
<evidence type="ECO:0000313" key="5">
    <source>
        <dbReference type="EMBL" id="MBU7598904.1"/>
    </source>
</evidence>
<protein>
    <submittedName>
        <fullName evidence="5">Helix-turn-helix transcriptional regulator</fullName>
    </submittedName>
</protein>
<name>A0A949JHX0_9ACTN</name>
<evidence type="ECO:0000256" key="1">
    <source>
        <dbReference type="ARBA" id="ARBA00023015"/>
    </source>
</evidence>
<dbReference type="RefSeq" id="WP_211041791.1">
    <property type="nucleotide sequence ID" value="NZ_JAELVF020000001.1"/>
</dbReference>
<keyword evidence="6" id="KW-1185">Reference proteome</keyword>
<organism evidence="5 6">
    <name type="scientific">Streptomyces tardus</name>
    <dbReference type="NCBI Taxonomy" id="2780544"/>
    <lineage>
        <taxon>Bacteria</taxon>
        <taxon>Bacillati</taxon>
        <taxon>Actinomycetota</taxon>
        <taxon>Actinomycetes</taxon>
        <taxon>Kitasatosporales</taxon>
        <taxon>Streptomycetaceae</taxon>
        <taxon>Streptomyces</taxon>
    </lineage>
</organism>
<accession>A0A949JHX0</accession>
<dbReference type="PROSITE" id="PS51118">
    <property type="entry name" value="HTH_HXLR"/>
    <property type="match status" value="1"/>
</dbReference>
<dbReference type="GO" id="GO:0003677">
    <property type="term" value="F:DNA binding"/>
    <property type="evidence" value="ECO:0007669"/>
    <property type="project" value="UniProtKB-KW"/>
</dbReference>
<evidence type="ECO:0000313" key="6">
    <source>
        <dbReference type="Proteomes" id="UP000694501"/>
    </source>
</evidence>
<evidence type="ECO:0000256" key="3">
    <source>
        <dbReference type="ARBA" id="ARBA00023163"/>
    </source>
</evidence>